<dbReference type="AlphaFoldDB" id="A0AA38W725"/>
<reference evidence="10" key="1">
    <citation type="submission" date="2023-03" db="EMBL/GenBank/DDBJ databases">
        <title>Chromosome-scale reference genome and RAD-based genetic map of yellow starthistle (Centaurea solstitialis) reveal putative structural variation and QTLs associated with invader traits.</title>
        <authorList>
            <person name="Reatini B."/>
            <person name="Cang F.A."/>
            <person name="Jiang Q."/>
            <person name="Mckibben M.T.W."/>
            <person name="Barker M.S."/>
            <person name="Rieseberg L.H."/>
            <person name="Dlugosch K.M."/>
        </authorList>
    </citation>
    <scope>NUCLEOTIDE SEQUENCE</scope>
    <source>
        <strain evidence="10">CAN-66</strain>
        <tissue evidence="10">Leaf</tissue>
    </source>
</reference>
<dbReference type="GO" id="GO:0015250">
    <property type="term" value="F:water channel activity"/>
    <property type="evidence" value="ECO:0007669"/>
    <property type="project" value="TreeGrafter"/>
</dbReference>
<dbReference type="PANTHER" id="PTHR45665">
    <property type="entry name" value="AQUAPORIN-8"/>
    <property type="match status" value="1"/>
</dbReference>
<keyword evidence="6 9" id="KW-0472">Membrane</keyword>
<evidence type="ECO:0000256" key="9">
    <source>
        <dbReference type="SAM" id="Phobius"/>
    </source>
</evidence>
<dbReference type="PROSITE" id="PS00221">
    <property type="entry name" value="MIP"/>
    <property type="match status" value="2"/>
</dbReference>
<dbReference type="FunFam" id="1.20.1080.10:FF:000017">
    <property type="entry name" value="Probable aquaporin TIP5-1"/>
    <property type="match status" value="1"/>
</dbReference>
<dbReference type="Pfam" id="PF00230">
    <property type="entry name" value="MIP"/>
    <property type="match status" value="2"/>
</dbReference>
<dbReference type="GO" id="GO:0016020">
    <property type="term" value="C:membrane"/>
    <property type="evidence" value="ECO:0007669"/>
    <property type="project" value="UniProtKB-SubCell"/>
</dbReference>
<comment type="similarity">
    <text evidence="7">Belongs to the MIP/aquaporin (TC 1.A.8) family. TIP (TC 1.A.8.10) subfamily.</text>
</comment>
<feature type="transmembrane region" description="Helical" evidence="9">
    <location>
        <begin position="297"/>
        <end position="316"/>
    </location>
</feature>
<dbReference type="InterPro" id="IPR023271">
    <property type="entry name" value="Aquaporin-like"/>
</dbReference>
<comment type="subcellular location">
    <subcellularLocation>
        <location evidence="1">Membrane</location>
        <topology evidence="1">Multi-pass membrane protein</topology>
    </subcellularLocation>
</comment>
<accession>A0AA38W725</accession>
<dbReference type="PANTHER" id="PTHR45665:SF27">
    <property type="entry name" value="AQUAPORIN TIP5-1-RELATED"/>
    <property type="match status" value="1"/>
</dbReference>
<dbReference type="Pfam" id="PF04749">
    <property type="entry name" value="PLAC8"/>
    <property type="match status" value="1"/>
</dbReference>
<dbReference type="Proteomes" id="UP001172457">
    <property type="component" value="Chromosome 7"/>
</dbReference>
<feature type="transmembrane region" description="Helical" evidence="9">
    <location>
        <begin position="15"/>
        <end position="35"/>
    </location>
</feature>
<protein>
    <submittedName>
        <fullName evidence="10">Uncharacterized protein</fullName>
    </submittedName>
</protein>
<evidence type="ECO:0000256" key="2">
    <source>
        <dbReference type="ARBA" id="ARBA00022448"/>
    </source>
</evidence>
<proteinExistence type="inferred from homology"/>
<dbReference type="InterPro" id="IPR006461">
    <property type="entry name" value="PLAC_motif_containing"/>
</dbReference>
<keyword evidence="4" id="KW-0677">Repeat</keyword>
<evidence type="ECO:0000256" key="1">
    <source>
        <dbReference type="ARBA" id="ARBA00004141"/>
    </source>
</evidence>
<dbReference type="SUPFAM" id="SSF81338">
    <property type="entry name" value="Aquaporin-like"/>
    <property type="match status" value="2"/>
</dbReference>
<evidence type="ECO:0000256" key="4">
    <source>
        <dbReference type="ARBA" id="ARBA00022737"/>
    </source>
</evidence>
<keyword evidence="2" id="KW-0813">Transport</keyword>
<feature type="transmembrane region" description="Helical" evidence="9">
    <location>
        <begin position="268"/>
        <end position="291"/>
    </location>
</feature>
<organism evidence="10 11">
    <name type="scientific">Centaurea solstitialis</name>
    <name type="common">yellow star-thistle</name>
    <dbReference type="NCBI Taxonomy" id="347529"/>
    <lineage>
        <taxon>Eukaryota</taxon>
        <taxon>Viridiplantae</taxon>
        <taxon>Streptophyta</taxon>
        <taxon>Embryophyta</taxon>
        <taxon>Tracheophyta</taxon>
        <taxon>Spermatophyta</taxon>
        <taxon>Magnoliopsida</taxon>
        <taxon>eudicotyledons</taxon>
        <taxon>Gunneridae</taxon>
        <taxon>Pentapetalae</taxon>
        <taxon>asterids</taxon>
        <taxon>campanulids</taxon>
        <taxon>Asterales</taxon>
        <taxon>Asteraceae</taxon>
        <taxon>Carduoideae</taxon>
        <taxon>Cardueae</taxon>
        <taxon>Centaureinae</taxon>
        <taxon>Centaurea</taxon>
    </lineage>
</organism>
<evidence type="ECO:0000256" key="7">
    <source>
        <dbReference type="ARBA" id="ARBA00038477"/>
    </source>
</evidence>
<evidence type="ECO:0000256" key="6">
    <source>
        <dbReference type="ARBA" id="ARBA00023136"/>
    </source>
</evidence>
<feature type="transmembrane region" description="Helical" evidence="9">
    <location>
        <begin position="520"/>
        <end position="540"/>
    </location>
</feature>
<dbReference type="PRINTS" id="PR00783">
    <property type="entry name" value="MINTRINSICP"/>
</dbReference>
<dbReference type="InterPro" id="IPR022357">
    <property type="entry name" value="MIP_CS"/>
</dbReference>
<dbReference type="Gene3D" id="1.20.1080.10">
    <property type="entry name" value="Glycerol uptake facilitator protein"/>
    <property type="match status" value="2"/>
</dbReference>
<keyword evidence="11" id="KW-1185">Reference proteome</keyword>
<feature type="transmembrane region" description="Helical" evidence="9">
    <location>
        <begin position="546"/>
        <end position="568"/>
    </location>
</feature>
<gene>
    <name evidence="10" type="ORF">OSB04_026255</name>
</gene>
<keyword evidence="5 9" id="KW-1133">Transmembrane helix</keyword>
<evidence type="ECO:0000313" key="10">
    <source>
        <dbReference type="EMBL" id="KAJ9539749.1"/>
    </source>
</evidence>
<dbReference type="InterPro" id="IPR034294">
    <property type="entry name" value="Aquaporin_transptr"/>
</dbReference>
<feature type="transmembrane region" description="Helical" evidence="9">
    <location>
        <begin position="580"/>
        <end position="601"/>
    </location>
</feature>
<evidence type="ECO:0000256" key="3">
    <source>
        <dbReference type="ARBA" id="ARBA00022692"/>
    </source>
</evidence>
<dbReference type="InterPro" id="IPR000425">
    <property type="entry name" value="MIP"/>
</dbReference>
<keyword evidence="3 9" id="KW-0812">Transmembrane</keyword>
<dbReference type="NCBIfam" id="TIGR01571">
    <property type="entry name" value="A_thal_Cys_rich"/>
    <property type="match status" value="1"/>
</dbReference>
<feature type="region of interest" description="Disordered" evidence="8">
    <location>
        <begin position="374"/>
        <end position="400"/>
    </location>
</feature>
<comment type="caution">
    <text evidence="10">The sequence shown here is derived from an EMBL/GenBank/DDBJ whole genome shotgun (WGS) entry which is preliminary data.</text>
</comment>
<name>A0AA38W725_9ASTR</name>
<feature type="transmembrane region" description="Helical" evidence="9">
    <location>
        <begin position="56"/>
        <end position="76"/>
    </location>
</feature>
<feature type="transmembrane region" description="Helical" evidence="9">
    <location>
        <begin position="621"/>
        <end position="638"/>
    </location>
</feature>
<sequence length="661" mass="70586">MASLKDQFKHAITPAALRSYLAEFLSTFFFVFAAIDSAMSSRKLSTPEAAITDPSSLVATAIATAFALSVAVYLAVNVSGGHVNPAVTFAMADSPCAPCLVHFFMHWCALCQEHREMKGRLSDDAVMPMAVVSAPLVQVMKFDGDSSSSEPSSSANAFVKSKSAMADGDNNQSQYVKLNKNQAPIDDIQPGELNQPIEVPQLNVRKCNECRQPLPDSYEPPAVEPWSTGIFGCAEDTESCRTGLFCPCVLFGRNYEKLRDDTPWTTPCVCHAIFVEGGMALAAGTALIHGINPDTTFLIWEGLLFSWWMCGIYTGFVRQTLQKKYHLKNSPCDPCLVHCCMHWCALCQEHREMKGRLSDDAVMPMAVVNPPPVQVMKSDGDASEPSSSSANGHGHHLEMQPFSSNKHQSMASLKERYEHAITPAALRSYLAEFLSPSSSSLPQSVPPWKMSTPEAAITDPTSLVATAIATAFALSVSVYVAVNVSGGHVNPAVTFAMAVGGHISIPMAIFYWISQMFGSLMACMVLKILTVGQHVPVHGIPSEMTGFGASILEGVMTFALVYTVYAAGDPRRGAFGTNGPLVIGLIFGANVLASGPFTGGSMNPAYSFGSAVAGGSFRNQAVYWIGPLIGGAVAGMVYDNVVFPAQSPEDAIRGVTDGIGV</sequence>
<feature type="transmembrane region" description="Helical" evidence="9">
    <location>
        <begin position="463"/>
        <end position="482"/>
    </location>
</feature>
<feature type="transmembrane region" description="Helical" evidence="9">
    <location>
        <begin position="494"/>
        <end position="513"/>
    </location>
</feature>
<evidence type="ECO:0000256" key="8">
    <source>
        <dbReference type="SAM" id="MobiDB-lite"/>
    </source>
</evidence>
<evidence type="ECO:0000313" key="11">
    <source>
        <dbReference type="Proteomes" id="UP001172457"/>
    </source>
</evidence>
<evidence type="ECO:0000256" key="5">
    <source>
        <dbReference type="ARBA" id="ARBA00022989"/>
    </source>
</evidence>
<dbReference type="EMBL" id="JARYMX010000007">
    <property type="protein sequence ID" value="KAJ9539749.1"/>
    <property type="molecule type" value="Genomic_DNA"/>
</dbReference>